<name>A0ABP7VKE3_9ACTN</name>
<reference evidence="2" key="1">
    <citation type="journal article" date="2019" name="Int. J. Syst. Evol. Microbiol.">
        <title>The Global Catalogue of Microorganisms (GCM) 10K type strain sequencing project: providing services to taxonomists for standard genome sequencing and annotation.</title>
        <authorList>
            <consortium name="The Broad Institute Genomics Platform"/>
            <consortium name="The Broad Institute Genome Sequencing Center for Infectious Disease"/>
            <person name="Wu L."/>
            <person name="Ma J."/>
        </authorList>
    </citation>
    <scope>NUCLEOTIDE SEQUENCE [LARGE SCALE GENOMIC DNA]</scope>
    <source>
        <strain evidence="2">JCM 16702</strain>
    </source>
</reference>
<keyword evidence="2" id="KW-1185">Reference proteome</keyword>
<accession>A0ABP7VKE3</accession>
<dbReference type="EMBL" id="BAAAZG010000015">
    <property type="protein sequence ID" value="GAA4069204.1"/>
    <property type="molecule type" value="Genomic_DNA"/>
</dbReference>
<gene>
    <name evidence="1" type="ORF">GCM10022214_25400</name>
</gene>
<organism evidence="1 2">
    <name type="scientific">Actinomadura miaoliensis</name>
    <dbReference type="NCBI Taxonomy" id="430685"/>
    <lineage>
        <taxon>Bacteria</taxon>
        <taxon>Bacillati</taxon>
        <taxon>Actinomycetota</taxon>
        <taxon>Actinomycetes</taxon>
        <taxon>Streptosporangiales</taxon>
        <taxon>Thermomonosporaceae</taxon>
        <taxon>Actinomadura</taxon>
    </lineage>
</organism>
<evidence type="ECO:0000313" key="2">
    <source>
        <dbReference type="Proteomes" id="UP001500683"/>
    </source>
</evidence>
<comment type="caution">
    <text evidence="1">The sequence shown here is derived from an EMBL/GenBank/DDBJ whole genome shotgun (WGS) entry which is preliminary data.</text>
</comment>
<evidence type="ECO:0000313" key="1">
    <source>
        <dbReference type="EMBL" id="GAA4069204.1"/>
    </source>
</evidence>
<dbReference type="Proteomes" id="UP001500683">
    <property type="component" value="Unassembled WGS sequence"/>
</dbReference>
<protein>
    <submittedName>
        <fullName evidence="1">Uncharacterized protein</fullName>
    </submittedName>
</protein>
<sequence>MTGIHGMGDQPLLRLGAQMAEVEALYACVLNASDQHTEQHALRELAGAGARLADLAHAAAGPPDGGLAATGAVAARGPKRQVRVRITCSAPAPPRRSKLERRISGARRTVDWIVSRTGG</sequence>
<proteinExistence type="predicted"/>